<dbReference type="EMBL" id="FOVN01000007">
    <property type="protein sequence ID" value="SFN96228.1"/>
    <property type="molecule type" value="Genomic_DNA"/>
</dbReference>
<keyword evidence="2" id="KW-1185">Reference proteome</keyword>
<dbReference type="PANTHER" id="PTHR37841">
    <property type="entry name" value="GLR2918 PROTEIN"/>
    <property type="match status" value="1"/>
</dbReference>
<dbReference type="Pfam" id="PF14903">
    <property type="entry name" value="WG_beta_rep"/>
    <property type="match status" value="5"/>
</dbReference>
<sequence>MKKFLIILFFTIYCNKIQSQDYDIFYYMNYAFYLGEMGNKNDNLKIGFLNKKGEIIIEPEYSDGLSYMNNIANVVKDSISGYIDKQGNLQLFPQFKKAYWNGNIGYAINDKKDYAIIDMDGNKITDFKYKNLRQTSEKYISVKVNGKWNFIDTMGNNIFNDSINVVDKGIFNSVAVYRGNNRKLGIIHINGTIITEPIYNIIYGQNYSENWIVKKDGKYGVINSQGEIIVPLIYQKITHVVNENDPIAVRLNNKFGYVNHSKEIIPFDYDEALPFINGIARVKKDGLYHYINKKNKILCSFEHEGGWNGQEYFSDNLSIFKLNGKYGYINKKGETIIKPIFDSANNFKEGMALVQKEGLYGFINQKGEIKIPIKYEILSNLVDDRIMFGIN</sequence>
<gene>
    <name evidence="1" type="ORF">SAMN04487989_107103</name>
</gene>
<dbReference type="Proteomes" id="UP000198705">
    <property type="component" value="Unassembled WGS sequence"/>
</dbReference>
<dbReference type="PANTHER" id="PTHR37841:SF1">
    <property type="entry name" value="DUF3298 DOMAIN-CONTAINING PROTEIN"/>
    <property type="match status" value="1"/>
</dbReference>
<organism evidence="1 2">
    <name type="scientific">Bizionia echini</name>
    <dbReference type="NCBI Taxonomy" id="649333"/>
    <lineage>
        <taxon>Bacteria</taxon>
        <taxon>Pseudomonadati</taxon>
        <taxon>Bacteroidota</taxon>
        <taxon>Flavobacteriia</taxon>
        <taxon>Flavobacteriales</taxon>
        <taxon>Flavobacteriaceae</taxon>
        <taxon>Bizionia</taxon>
    </lineage>
</organism>
<name>A0A1I5DAD5_9FLAO</name>
<protein>
    <submittedName>
        <fullName evidence="1">WG containing repeat-containing protein</fullName>
    </submittedName>
</protein>
<proteinExistence type="predicted"/>
<dbReference type="AlphaFoldDB" id="A0A1I5DAD5"/>
<evidence type="ECO:0000313" key="2">
    <source>
        <dbReference type="Proteomes" id="UP000198705"/>
    </source>
</evidence>
<dbReference type="InterPro" id="IPR032774">
    <property type="entry name" value="WG_beta_rep"/>
</dbReference>
<dbReference type="RefSeq" id="WP_092209665.1">
    <property type="nucleotide sequence ID" value="NZ_FOVN01000007.1"/>
</dbReference>
<accession>A0A1I5DAD5</accession>
<dbReference type="STRING" id="649333.SAMN04487989_107103"/>
<evidence type="ECO:0000313" key="1">
    <source>
        <dbReference type="EMBL" id="SFN96228.1"/>
    </source>
</evidence>
<dbReference type="OrthoDB" id="623514at2"/>
<reference evidence="2" key="1">
    <citation type="submission" date="2016-10" db="EMBL/GenBank/DDBJ databases">
        <authorList>
            <person name="Varghese N."/>
            <person name="Submissions S."/>
        </authorList>
    </citation>
    <scope>NUCLEOTIDE SEQUENCE [LARGE SCALE GENOMIC DNA]</scope>
    <source>
        <strain evidence="2">DSM 23925</strain>
    </source>
</reference>